<comment type="caution">
    <text evidence="1">The sequence shown here is derived from an EMBL/GenBank/DDBJ whole genome shotgun (WGS) entry which is preliminary data.</text>
</comment>
<protein>
    <submittedName>
        <fullName evidence="1">Uncharacterized protein</fullName>
    </submittedName>
</protein>
<proteinExistence type="predicted"/>
<evidence type="ECO:0000313" key="2">
    <source>
        <dbReference type="Proteomes" id="UP001060215"/>
    </source>
</evidence>
<reference evidence="1 2" key="1">
    <citation type="journal article" date="2022" name="Plant J.">
        <title>Chromosome-level genome of Camellia lanceoleosa provides a valuable resource for understanding genome evolution and self-incompatibility.</title>
        <authorList>
            <person name="Gong W."/>
            <person name="Xiao S."/>
            <person name="Wang L."/>
            <person name="Liao Z."/>
            <person name="Chang Y."/>
            <person name="Mo W."/>
            <person name="Hu G."/>
            <person name="Li W."/>
            <person name="Zhao G."/>
            <person name="Zhu H."/>
            <person name="Hu X."/>
            <person name="Ji K."/>
            <person name="Xiang X."/>
            <person name="Song Q."/>
            <person name="Yuan D."/>
            <person name="Jin S."/>
            <person name="Zhang L."/>
        </authorList>
    </citation>
    <scope>NUCLEOTIDE SEQUENCE [LARGE SCALE GENOMIC DNA]</scope>
    <source>
        <strain evidence="1">SQ_2022a</strain>
    </source>
</reference>
<organism evidence="1 2">
    <name type="scientific">Camellia lanceoleosa</name>
    <dbReference type="NCBI Taxonomy" id="1840588"/>
    <lineage>
        <taxon>Eukaryota</taxon>
        <taxon>Viridiplantae</taxon>
        <taxon>Streptophyta</taxon>
        <taxon>Embryophyta</taxon>
        <taxon>Tracheophyta</taxon>
        <taxon>Spermatophyta</taxon>
        <taxon>Magnoliopsida</taxon>
        <taxon>eudicotyledons</taxon>
        <taxon>Gunneridae</taxon>
        <taxon>Pentapetalae</taxon>
        <taxon>asterids</taxon>
        <taxon>Ericales</taxon>
        <taxon>Theaceae</taxon>
        <taxon>Camellia</taxon>
    </lineage>
</organism>
<sequence>MKSMDERYNEVRALLGVPKNSYLPDFHRMSSMDMLFWNCRGASNNTFKRTLKELVRTHKPKILVLMETKVELNSMVMFFNRLGFTASTHFDPVGRSGGIWMLWNPSQANVRVLEANSQIITATISRQNDPNWLLSAVYASPNARKREEMWQTLEQIA</sequence>
<dbReference type="EMBL" id="CM045760">
    <property type="protein sequence ID" value="KAI8028379.1"/>
    <property type="molecule type" value="Genomic_DNA"/>
</dbReference>
<evidence type="ECO:0000313" key="1">
    <source>
        <dbReference type="EMBL" id="KAI8028379.1"/>
    </source>
</evidence>
<gene>
    <name evidence="1" type="ORF">LOK49_LG02G01345</name>
</gene>
<name>A0ACC0IR85_9ERIC</name>
<dbReference type="Proteomes" id="UP001060215">
    <property type="component" value="Chromosome 3"/>
</dbReference>
<accession>A0ACC0IR85</accession>
<keyword evidence="2" id="KW-1185">Reference proteome</keyword>